<keyword evidence="3" id="KW-0804">Transcription</keyword>
<dbReference type="Gene3D" id="1.10.10.60">
    <property type="entry name" value="Homeodomain-like"/>
    <property type="match status" value="2"/>
</dbReference>
<dbReference type="Proteomes" id="UP001057877">
    <property type="component" value="Chromosome"/>
</dbReference>
<sequence length="560" mass="64429">MNGRDIIAHHSNGDSEQNEAHVRKWIESQTEPALVSEAKINHNPYTVIHVKSDFNGWSYVTVLPREQVMNKVDQSRELFNWTIAAVFILGLLMAVSFSERNYRPLRKLIASISHGPRTSLTVLSKKTNELDMITDYVSEISKECEGLTHKLQSQSSIVKEQSLLKLVKGRANEKEQPDTATAISSLQLDKSHFVVLLFWIDNYNQFSQEYPKSMQEILKYSLIKVTEELSSELGNGLGAELTDDRAIVILLNMNEEEAKLEHIASLADKVKQFFKQDFHMTLTVGIGDICTDFSMIHHSFLQAKQAMRYRFIRGRDQVICYSELQNAKKSEAWYPLELEIQLLKAIKQGNDGAIQKLIRSTMDNILTRQMSLEAVEFICFNIGNTMMKALMELNIETDQGIEQLLEDLYVPRFETIEELESFIIDFCRNVCDRIIYQKESKNFVLLENIKAYINDNFRDNTIDLNRIADTFGISASYATRFFKDHTDYTIMRYIDQLRMDVSKQLIGTTDLTLKEIMVEVGYVDSTNFIRKFKKIEGITPMEYRKIIKGSSSEAESAIIV</sequence>
<dbReference type="InterPro" id="IPR043128">
    <property type="entry name" value="Rev_trsase/Diguanyl_cyclase"/>
</dbReference>
<evidence type="ECO:0000256" key="2">
    <source>
        <dbReference type="ARBA" id="ARBA00023125"/>
    </source>
</evidence>
<dbReference type="SUPFAM" id="SSF46689">
    <property type="entry name" value="Homeodomain-like"/>
    <property type="match status" value="2"/>
</dbReference>
<dbReference type="PANTHER" id="PTHR43280:SF2">
    <property type="entry name" value="HTH-TYPE TRANSCRIPTIONAL REGULATOR EXSA"/>
    <property type="match status" value="1"/>
</dbReference>
<name>A0ABY5SBA8_9BACL</name>
<dbReference type="PANTHER" id="PTHR43280">
    <property type="entry name" value="ARAC-FAMILY TRANSCRIPTIONAL REGULATOR"/>
    <property type="match status" value="1"/>
</dbReference>
<protein>
    <submittedName>
        <fullName evidence="7">Helix-turn-helix domain-containing protein</fullName>
    </submittedName>
</protein>
<dbReference type="SMART" id="SM00342">
    <property type="entry name" value="HTH_ARAC"/>
    <property type="match status" value="1"/>
</dbReference>
<dbReference type="Gene3D" id="3.30.70.270">
    <property type="match status" value="1"/>
</dbReference>
<dbReference type="InterPro" id="IPR041522">
    <property type="entry name" value="CdaR_GGDEF"/>
</dbReference>
<dbReference type="PROSITE" id="PS01124">
    <property type="entry name" value="HTH_ARAC_FAMILY_2"/>
    <property type="match status" value="1"/>
</dbReference>
<dbReference type="InterPro" id="IPR009057">
    <property type="entry name" value="Homeodomain-like_sf"/>
</dbReference>
<dbReference type="RefSeq" id="WP_258387300.1">
    <property type="nucleotide sequence ID" value="NZ_CP091430.1"/>
</dbReference>
<keyword evidence="4" id="KW-0812">Transmembrane</keyword>
<feature type="domain" description="HTH araC/xylS-type" evidence="5">
    <location>
        <begin position="447"/>
        <end position="546"/>
    </location>
</feature>
<gene>
    <name evidence="7" type="ORF">L1F29_05175</name>
</gene>
<evidence type="ECO:0000259" key="5">
    <source>
        <dbReference type="PROSITE" id="PS01124"/>
    </source>
</evidence>
<evidence type="ECO:0000313" key="8">
    <source>
        <dbReference type="Proteomes" id="UP001057877"/>
    </source>
</evidence>
<evidence type="ECO:0000256" key="4">
    <source>
        <dbReference type="SAM" id="Phobius"/>
    </source>
</evidence>
<organism evidence="7 8">
    <name type="scientific">Paenibacillus spongiae</name>
    <dbReference type="NCBI Taxonomy" id="2909671"/>
    <lineage>
        <taxon>Bacteria</taxon>
        <taxon>Bacillati</taxon>
        <taxon>Bacillota</taxon>
        <taxon>Bacilli</taxon>
        <taxon>Bacillales</taxon>
        <taxon>Paenibacillaceae</taxon>
        <taxon>Paenibacillus</taxon>
    </lineage>
</organism>
<keyword evidence="4" id="KW-0472">Membrane</keyword>
<dbReference type="InterPro" id="IPR018060">
    <property type="entry name" value="HTH_AraC"/>
</dbReference>
<dbReference type="EMBL" id="CP091430">
    <property type="protein sequence ID" value="UVI31236.1"/>
    <property type="molecule type" value="Genomic_DNA"/>
</dbReference>
<dbReference type="PROSITE" id="PS50887">
    <property type="entry name" value="GGDEF"/>
    <property type="match status" value="1"/>
</dbReference>
<evidence type="ECO:0000313" key="7">
    <source>
        <dbReference type="EMBL" id="UVI31236.1"/>
    </source>
</evidence>
<reference evidence="7" key="1">
    <citation type="submission" date="2022-01" db="EMBL/GenBank/DDBJ databases">
        <title>Paenibacillus spongiae sp. nov., isolated from marine sponge.</title>
        <authorList>
            <person name="Li Z."/>
            <person name="Zhang M."/>
        </authorList>
    </citation>
    <scope>NUCLEOTIDE SEQUENCE</scope>
    <source>
        <strain evidence="7">PHS-Z3</strain>
    </source>
</reference>
<proteinExistence type="predicted"/>
<evidence type="ECO:0000259" key="6">
    <source>
        <dbReference type="PROSITE" id="PS50887"/>
    </source>
</evidence>
<accession>A0ABY5SBA8</accession>
<dbReference type="InterPro" id="IPR000160">
    <property type="entry name" value="GGDEF_dom"/>
</dbReference>
<dbReference type="Pfam" id="PF17853">
    <property type="entry name" value="GGDEF_2"/>
    <property type="match status" value="1"/>
</dbReference>
<keyword evidence="4" id="KW-1133">Transmembrane helix</keyword>
<evidence type="ECO:0000256" key="3">
    <source>
        <dbReference type="ARBA" id="ARBA00023163"/>
    </source>
</evidence>
<dbReference type="Pfam" id="PF12833">
    <property type="entry name" value="HTH_18"/>
    <property type="match status" value="1"/>
</dbReference>
<keyword evidence="8" id="KW-1185">Reference proteome</keyword>
<keyword evidence="1" id="KW-0805">Transcription regulation</keyword>
<feature type="transmembrane region" description="Helical" evidence="4">
    <location>
        <begin position="78"/>
        <end position="97"/>
    </location>
</feature>
<feature type="domain" description="GGDEF" evidence="6">
    <location>
        <begin position="191"/>
        <end position="323"/>
    </location>
</feature>
<keyword evidence="2" id="KW-0238">DNA-binding</keyword>
<evidence type="ECO:0000256" key="1">
    <source>
        <dbReference type="ARBA" id="ARBA00023015"/>
    </source>
</evidence>